<evidence type="ECO:0000313" key="2">
    <source>
        <dbReference type="EMBL" id="CAD7705544.1"/>
    </source>
</evidence>
<accession>A0A7R9MVW1</accession>
<dbReference type="EMBL" id="LR989810">
    <property type="protein sequence ID" value="CAD7705548.1"/>
    <property type="molecule type" value="Genomic_DNA"/>
</dbReference>
<dbReference type="EMBL" id="LR989808">
    <property type="protein sequence ID" value="CAD7705545.1"/>
    <property type="molecule type" value="Genomic_DNA"/>
</dbReference>
<dbReference type="EMBL" id="LR989811">
    <property type="protein sequence ID" value="CAD7705547.1"/>
    <property type="molecule type" value="Genomic_DNA"/>
</dbReference>
<dbReference type="EMBL" id="LR989807">
    <property type="protein sequence ID" value="CAD7705544.1"/>
    <property type="molecule type" value="Genomic_DNA"/>
</dbReference>
<protein>
    <submittedName>
        <fullName evidence="2">CDS</fullName>
    </submittedName>
</protein>
<dbReference type="AlphaFoldDB" id="A0A7R9MVW1"/>
<dbReference type="EMBL" id="LR989809">
    <property type="protein sequence ID" value="CAD7705546.1"/>
    <property type="molecule type" value="Genomic_DNA"/>
</dbReference>
<reference evidence="2" key="1">
    <citation type="submission" date="2020-12" db="EMBL/GenBank/DDBJ databases">
        <authorList>
            <person name="Otting N."/>
            <person name="Otting N."/>
        </authorList>
    </citation>
    <scope>NUCLEOTIDE SEQUENCE</scope>
</reference>
<evidence type="ECO:0000256" key="1">
    <source>
        <dbReference type="SAM" id="SignalP"/>
    </source>
</evidence>
<keyword evidence="1" id="KW-0732">Signal</keyword>
<feature type="signal peptide" evidence="1">
    <location>
        <begin position="1"/>
        <end position="21"/>
    </location>
</feature>
<sequence length="96" mass="10351">MAPRTLLLLLSGTLALTETKAGWHSLRYFSTACVPARPRGAPASSPWATWTTRSSCGSTATPRVRGWSRGSGGWSRRGLEYWELQTLGAKAQAQTG</sequence>
<dbReference type="EMBL" id="LR989806">
    <property type="protein sequence ID" value="CAD7705543.1"/>
    <property type="molecule type" value="Genomic_DNA"/>
</dbReference>
<feature type="chain" id="PRO_5036403687" evidence="1">
    <location>
        <begin position="22"/>
        <end position="96"/>
    </location>
</feature>
<gene>
    <name evidence="2" type="primary">F</name>
</gene>
<name>A0A7R9MVW1_MACMU</name>
<proteinExistence type="predicted"/>
<dbReference type="EMBL" id="LR989804">
    <property type="protein sequence ID" value="CAD7705541.1"/>
    <property type="molecule type" value="Genomic_DNA"/>
</dbReference>
<organism evidence="2">
    <name type="scientific">Macaca mulatta</name>
    <name type="common">Rhesus macaque</name>
    <dbReference type="NCBI Taxonomy" id="9544"/>
    <lineage>
        <taxon>Eukaryota</taxon>
        <taxon>Metazoa</taxon>
        <taxon>Chordata</taxon>
        <taxon>Craniata</taxon>
        <taxon>Vertebrata</taxon>
        <taxon>Euteleostomi</taxon>
        <taxon>Mammalia</taxon>
        <taxon>Eutheria</taxon>
        <taxon>Euarchontoglires</taxon>
        <taxon>Primates</taxon>
        <taxon>Haplorrhini</taxon>
        <taxon>Catarrhini</taxon>
        <taxon>Cercopithecidae</taxon>
        <taxon>Cercopithecinae</taxon>
        <taxon>Macaca</taxon>
    </lineage>
</organism>
<dbReference type="EMBL" id="LR990777">
    <property type="protein sequence ID" value="CAD7748513.1"/>
    <property type="molecule type" value="Genomic_DNA"/>
</dbReference>